<name>A0ABT3Y9H4_9FLAO</name>
<sequence length="275" mass="29563">NFSNENRPMFSTDGAGNMHLNPIYQQNSYIDPGGSSGGGGGDSKPSFWQNVKSFVRNLFGGGKSKEATTLPLAASTTGRWTILEAELILEGVEPALTWEEVMAAVGSLRGGVWGLPLMLNGDSQFAPNSIPYTPTAVVPITATDEPNPGNLFLYRNMRSVNGMPMVGEGLDKLGLRDRDVNFLSNSTMITPLFSNGLSVTIGYGNIIPSDVPDTHKKQILFRIPASSLVSYGLIGMPVPNNSNPFYGQIRPAIPMNVGTFRTLIQTTAPAWQPVK</sequence>
<accession>A0ABT3Y9H4</accession>
<feature type="non-terminal residue" evidence="1">
    <location>
        <position position="1"/>
    </location>
</feature>
<reference evidence="1" key="1">
    <citation type="submission" date="2022-10" db="EMBL/GenBank/DDBJ databases">
        <title>Chryseobacterium sp. nov., a novel bacterial species.</title>
        <authorList>
            <person name="Cao Y."/>
        </authorList>
    </citation>
    <scope>NUCLEOTIDE SEQUENCE</scope>
    <source>
        <strain evidence="1">KC 927</strain>
    </source>
</reference>
<dbReference type="RefSeq" id="WP_267283134.1">
    <property type="nucleotide sequence ID" value="NZ_JAOVZV010000039.1"/>
</dbReference>
<protein>
    <submittedName>
        <fullName evidence="1">Uncharacterized protein</fullName>
    </submittedName>
</protein>
<gene>
    <name evidence="1" type="ORF">OEA66_20375</name>
</gene>
<keyword evidence="2" id="KW-1185">Reference proteome</keyword>
<dbReference type="Proteomes" id="UP001070176">
    <property type="component" value="Unassembled WGS sequence"/>
</dbReference>
<evidence type="ECO:0000313" key="2">
    <source>
        <dbReference type="Proteomes" id="UP001070176"/>
    </source>
</evidence>
<organism evidence="1 2">
    <name type="scientific">Chryseobacterium luquanense</name>
    <dbReference type="NCBI Taxonomy" id="2983766"/>
    <lineage>
        <taxon>Bacteria</taxon>
        <taxon>Pseudomonadati</taxon>
        <taxon>Bacteroidota</taxon>
        <taxon>Flavobacteriia</taxon>
        <taxon>Flavobacteriales</taxon>
        <taxon>Weeksellaceae</taxon>
        <taxon>Chryseobacterium group</taxon>
        <taxon>Chryseobacterium</taxon>
    </lineage>
</organism>
<dbReference type="EMBL" id="JAOVZV010000039">
    <property type="protein sequence ID" value="MCX8534706.1"/>
    <property type="molecule type" value="Genomic_DNA"/>
</dbReference>
<comment type="caution">
    <text evidence="1">The sequence shown here is derived from an EMBL/GenBank/DDBJ whole genome shotgun (WGS) entry which is preliminary data.</text>
</comment>
<evidence type="ECO:0000313" key="1">
    <source>
        <dbReference type="EMBL" id="MCX8534706.1"/>
    </source>
</evidence>
<proteinExistence type="predicted"/>